<dbReference type="GO" id="GO:0004252">
    <property type="term" value="F:serine-type endopeptidase activity"/>
    <property type="evidence" value="ECO:0007669"/>
    <property type="project" value="InterPro"/>
</dbReference>
<evidence type="ECO:0000256" key="3">
    <source>
        <dbReference type="SAM" id="SignalP"/>
    </source>
</evidence>
<dbReference type="PROSITE" id="PS00134">
    <property type="entry name" value="TRYPSIN_HIS"/>
    <property type="match status" value="1"/>
</dbReference>
<dbReference type="RefSeq" id="XP_040740162.1">
    <property type="nucleotide sequence ID" value="XM_040888665.1"/>
</dbReference>
<dbReference type="InterPro" id="IPR009003">
    <property type="entry name" value="Peptidase_S1_PA"/>
</dbReference>
<keyword evidence="2" id="KW-1015">Disulfide bond</keyword>
<dbReference type="CDD" id="cd00190">
    <property type="entry name" value="Tryp_SPc"/>
    <property type="match status" value="1"/>
</dbReference>
<dbReference type="SUPFAM" id="SSF50494">
    <property type="entry name" value="Trypsin-like serine proteases"/>
    <property type="match status" value="1"/>
</dbReference>
<dbReference type="PROSITE" id="PS50240">
    <property type="entry name" value="TRYPSIN_DOM"/>
    <property type="match status" value="1"/>
</dbReference>
<name>A0A1Y1VYN7_9FUNG</name>
<dbReference type="SMART" id="SM00020">
    <property type="entry name" value="Tryp_SPc"/>
    <property type="match status" value="1"/>
</dbReference>
<dbReference type="Proteomes" id="UP000193922">
    <property type="component" value="Unassembled WGS sequence"/>
</dbReference>
<dbReference type="Pfam" id="PF00089">
    <property type="entry name" value="Trypsin"/>
    <property type="match status" value="1"/>
</dbReference>
<dbReference type="InterPro" id="IPR050430">
    <property type="entry name" value="Peptidase_S1"/>
</dbReference>
<comment type="caution">
    <text evidence="5">The sequence shown here is derived from an EMBL/GenBank/DDBJ whole genome shotgun (WGS) entry which is preliminary data.</text>
</comment>
<keyword evidence="6" id="KW-1185">Reference proteome</keyword>
<keyword evidence="5" id="KW-0645">Protease</keyword>
<feature type="signal peptide" evidence="3">
    <location>
        <begin position="1"/>
        <end position="21"/>
    </location>
</feature>
<dbReference type="PANTHER" id="PTHR24276:SF98">
    <property type="entry name" value="FI18310P1-RELATED"/>
    <property type="match status" value="1"/>
</dbReference>
<dbReference type="GO" id="GO:0006508">
    <property type="term" value="P:proteolysis"/>
    <property type="evidence" value="ECO:0007669"/>
    <property type="project" value="UniProtKB-KW"/>
</dbReference>
<evidence type="ECO:0000313" key="5">
    <source>
        <dbReference type="EMBL" id="ORX66135.1"/>
    </source>
</evidence>
<reference evidence="5 6" key="1">
    <citation type="submission" date="2016-07" db="EMBL/GenBank/DDBJ databases">
        <title>Pervasive Adenine N6-methylation of Active Genes in Fungi.</title>
        <authorList>
            <consortium name="DOE Joint Genome Institute"/>
            <person name="Mondo S.J."/>
            <person name="Dannebaum R.O."/>
            <person name="Kuo R.C."/>
            <person name="Labutti K."/>
            <person name="Haridas S."/>
            <person name="Kuo A."/>
            <person name="Salamov A."/>
            <person name="Ahrendt S.R."/>
            <person name="Lipzen A."/>
            <person name="Sullivan W."/>
            <person name="Andreopoulos W.B."/>
            <person name="Clum A."/>
            <person name="Lindquist E."/>
            <person name="Daum C."/>
            <person name="Ramamoorthy G.K."/>
            <person name="Gryganskyi A."/>
            <person name="Culley D."/>
            <person name="Magnuson J.K."/>
            <person name="James T.Y."/>
            <person name="O'Malley M.A."/>
            <person name="Stajich J.E."/>
            <person name="Spatafora J.W."/>
            <person name="Visel A."/>
            <person name="Grigoriev I.V."/>
        </authorList>
    </citation>
    <scope>NUCLEOTIDE SEQUENCE [LARGE SCALE GENOMIC DNA]</scope>
    <source>
        <strain evidence="5 6">ATCC 12442</strain>
    </source>
</reference>
<comment type="similarity">
    <text evidence="1">Belongs to the peptidase S1 family.</text>
</comment>
<dbReference type="PRINTS" id="PR00722">
    <property type="entry name" value="CHYMOTRYPSIN"/>
</dbReference>
<dbReference type="STRING" id="61395.A0A1Y1VYN7"/>
<evidence type="ECO:0000313" key="6">
    <source>
        <dbReference type="Proteomes" id="UP000193922"/>
    </source>
</evidence>
<keyword evidence="3" id="KW-0732">Signal</keyword>
<dbReference type="InterPro" id="IPR001314">
    <property type="entry name" value="Peptidase_S1A"/>
</dbReference>
<dbReference type="AlphaFoldDB" id="A0A1Y1VYN7"/>
<evidence type="ECO:0000259" key="4">
    <source>
        <dbReference type="PROSITE" id="PS50240"/>
    </source>
</evidence>
<dbReference type="OrthoDB" id="6380398at2759"/>
<evidence type="ECO:0000256" key="1">
    <source>
        <dbReference type="ARBA" id="ARBA00007664"/>
    </source>
</evidence>
<evidence type="ECO:0000256" key="2">
    <source>
        <dbReference type="ARBA" id="ARBA00023157"/>
    </source>
</evidence>
<accession>A0A1Y1VYN7</accession>
<dbReference type="PANTHER" id="PTHR24276">
    <property type="entry name" value="POLYSERASE-RELATED"/>
    <property type="match status" value="1"/>
</dbReference>
<sequence length="364" mass="38340">MRLSTLFRSVFLATAATWAAALPESPRAHPEDGAAAAVPRIIGGAPVSDNSLGFTARIVARPLFDTTLCTGSLIAPNVVLTAAHCLTYVGNIKFFGVPLSITFGYSSTSPGQTYNSTKYYIHRGYDTELAHHDIGVIILPTNVPADVATPVKIYTGGYNEETVFTVAGYGVTKDGSTKPADELMQAELKIGDKVFCEHSYPMWDIATQICLARNDGRDTCVGDSGGPAVVHDEDGKIALLGITSFGAGAQLRNPKCGADNVAGYYTDASEYISWIASATDLKPAKFTTANSTGNSATRPYNGDTTNSYFSQYMELLEASSLEYLDVEETTAAPVVNGANIGHSLLPSLGTGVGLAVVSLLSVVV</sequence>
<dbReference type="Gene3D" id="2.40.10.10">
    <property type="entry name" value="Trypsin-like serine proteases"/>
    <property type="match status" value="1"/>
</dbReference>
<dbReference type="InterPro" id="IPR018114">
    <property type="entry name" value="TRYPSIN_HIS"/>
</dbReference>
<dbReference type="EMBL" id="MCFD01000017">
    <property type="protein sequence ID" value="ORX66135.1"/>
    <property type="molecule type" value="Genomic_DNA"/>
</dbReference>
<gene>
    <name evidence="5" type="ORF">DL89DRAFT_270323</name>
</gene>
<dbReference type="GeneID" id="63805313"/>
<keyword evidence="5" id="KW-0378">Hydrolase</keyword>
<organism evidence="5 6">
    <name type="scientific">Linderina pennispora</name>
    <dbReference type="NCBI Taxonomy" id="61395"/>
    <lineage>
        <taxon>Eukaryota</taxon>
        <taxon>Fungi</taxon>
        <taxon>Fungi incertae sedis</taxon>
        <taxon>Zoopagomycota</taxon>
        <taxon>Kickxellomycotina</taxon>
        <taxon>Kickxellomycetes</taxon>
        <taxon>Kickxellales</taxon>
        <taxon>Kickxellaceae</taxon>
        <taxon>Linderina</taxon>
    </lineage>
</organism>
<protein>
    <submittedName>
        <fullName evidence="5">Trypsin-like serine protease</fullName>
    </submittedName>
</protein>
<proteinExistence type="inferred from homology"/>
<feature type="domain" description="Peptidase S1" evidence="4">
    <location>
        <begin position="41"/>
        <end position="280"/>
    </location>
</feature>
<dbReference type="InterPro" id="IPR001254">
    <property type="entry name" value="Trypsin_dom"/>
</dbReference>
<feature type="chain" id="PRO_5012824451" evidence="3">
    <location>
        <begin position="22"/>
        <end position="364"/>
    </location>
</feature>
<dbReference type="InterPro" id="IPR043504">
    <property type="entry name" value="Peptidase_S1_PA_chymotrypsin"/>
</dbReference>